<dbReference type="NCBIfam" id="TIGR04183">
    <property type="entry name" value="Por_Secre_tail"/>
    <property type="match status" value="1"/>
</dbReference>
<proteinExistence type="predicted"/>
<protein>
    <submittedName>
        <fullName evidence="3">T9SS type A sorting domain-containing protein</fullName>
    </submittedName>
</protein>
<dbReference type="PROSITE" id="PS50835">
    <property type="entry name" value="IG_LIKE"/>
    <property type="match status" value="1"/>
</dbReference>
<dbReference type="InterPro" id="IPR007110">
    <property type="entry name" value="Ig-like_dom"/>
</dbReference>
<keyword evidence="1" id="KW-0732">Signal</keyword>
<reference evidence="3 4" key="1">
    <citation type="submission" date="2023-12" db="EMBL/GenBank/DDBJ databases">
        <title>Novel species of the genus Arcicella isolated from rivers.</title>
        <authorList>
            <person name="Lu H."/>
        </authorList>
    </citation>
    <scope>NUCLEOTIDE SEQUENCE [LARGE SCALE GENOMIC DNA]</scope>
    <source>
        <strain evidence="3 4">KCTC 23307</strain>
    </source>
</reference>
<evidence type="ECO:0000313" key="3">
    <source>
        <dbReference type="EMBL" id="MEA5138926.1"/>
    </source>
</evidence>
<dbReference type="InterPro" id="IPR013783">
    <property type="entry name" value="Ig-like_fold"/>
</dbReference>
<dbReference type="EMBL" id="JAYFUM010000007">
    <property type="protein sequence ID" value="MEA5138926.1"/>
    <property type="molecule type" value="Genomic_DNA"/>
</dbReference>
<keyword evidence="4" id="KW-1185">Reference proteome</keyword>
<feature type="chain" id="PRO_5045765139" evidence="1">
    <location>
        <begin position="23"/>
        <end position="1445"/>
    </location>
</feature>
<feature type="signal peptide" evidence="1">
    <location>
        <begin position="1"/>
        <end position="22"/>
    </location>
</feature>
<dbReference type="Proteomes" id="UP001302949">
    <property type="component" value="Unassembled WGS sequence"/>
</dbReference>
<gene>
    <name evidence="3" type="ORF">VB248_07270</name>
</gene>
<dbReference type="Gene3D" id="2.60.40.10">
    <property type="entry name" value="Immunoglobulins"/>
    <property type="match status" value="4"/>
</dbReference>
<feature type="domain" description="Ig-like" evidence="2">
    <location>
        <begin position="1186"/>
        <end position="1272"/>
    </location>
</feature>
<organism evidence="3 4">
    <name type="scientific">Arcicella rigui</name>
    <dbReference type="NCBI Taxonomy" id="797020"/>
    <lineage>
        <taxon>Bacteria</taxon>
        <taxon>Pseudomonadati</taxon>
        <taxon>Bacteroidota</taxon>
        <taxon>Cytophagia</taxon>
        <taxon>Cytophagales</taxon>
        <taxon>Flectobacillaceae</taxon>
        <taxon>Arcicella</taxon>
    </lineage>
</organism>
<evidence type="ECO:0000259" key="2">
    <source>
        <dbReference type="PROSITE" id="PS50835"/>
    </source>
</evidence>
<evidence type="ECO:0000313" key="4">
    <source>
        <dbReference type="Proteomes" id="UP001302949"/>
    </source>
</evidence>
<dbReference type="RefSeq" id="WP_323296085.1">
    <property type="nucleotide sequence ID" value="NZ_JAYFUM010000007.1"/>
</dbReference>
<sequence length="1445" mass="150773">MKRICTSLLLVWLILSYSITSAQTTPTITATGVYTCTGQGTSQLTLPTGYAVYQWLDANNVAVGSSQTYLASPGTYTAKVKKNVGDASFTNVAAFTVTSIVPTAPVLTAPSDIVSPVCATASRSLTASGGSNYTWFRDNVSLGVSTSTLNVTGTSVSTAGTYVYTVSSTNSVTGCSTLSSSSVSLKVSPKPTTPVIASVSNDLVCGTATQTLTATSGGTSYTWKREGTSLNTSTTNSLSVKGTDVSTAGVYDFTVVSQNAVGCTSDESAVVSLKLSPKPTTPVIASVSNDLVCGTATQTLTATSGGTSYTWKREGTSLNTSTTNSLSVKGTDVSTAGVYDFTVVLQNSVGCTSDESAVVSLKLSPKPTTPVIAPLTSNLLCGTETKTLTATSGATAYTWKRSGTSLANTTNTLTIALADVATAGIYSYSVIAQNSVGCLSDESATVKVVLSPKPAKPVIDALNITDPICGVGTKTLTATSGGAYYTWKRNTTVLSDTISTLLVKGNDVLLAGTYNYSVTLENSFGCVSDESSAVALKVSPKPATPTISPITKPLVCGTDSRTLTASSGGAAYIWYRGDKLLKSTSSAITVTGRDTTVGGNYTFTVALQNSVGCASDYSTGVTLQLYPTVPSKPNITASGKTTFCEGGSVTLTSSYTASSNVWSRTSGADTTTVLTTGIKVLKTNTFIVKAKDANGCLSLASDSVKVTVNANPTAPIIAEGTSVSVCQLDSIKLNANNKGTGSYLWNTGAKTRSIYVKTAGNYSVAYTDSNTCVSPTSALTVLKVNPLPAKPTVTAVRPVEFCAGDFTTLRGSTASGYIWSNGATTSEITVTSSASITLRVVSDKGCKSKDSSDVVTVISNPLPATPSIVANGPLKFCPDSTVTLTSSATQSKYVWTELTSKTVLDSTKSLVVGDPGVYALQVISAKKCISKVSTSVTVSVREAPQPASILASPTAIFCEGGSVTLKALFANGNVEKYSWRNEDTKLEVATAQEFTVKSSGKFSVKVRDSFGCFSAYSKVTKVTVNPLPTKPTIRLVRPVNFCDEDSTVLEASLPNTTPNDTKNKNVYQWSIDGKVFQTGNVRVLTWKKASNITVAITDTNGCKAVSSSDVVTTVVNPLPATPSITIIGANPFCADRNIILNAIGVEASTYKWSISNSDKSTISVNKAGNVTVQSVSALGCLSKPSPAITLSTYPLPAAPQISVTSGSTVFCDGNKVRFTSSSTNKAYWWKSSTDSLGVGDSNTSLTASVSGNYFARVQDKNTCLSAPSNSIAVDVRPLPTVPEVSQAGTYTLDAQSNGDENGYVWKYNSEVQKAFTSRVIKVKKDGDYQVQASITYSIASLPSGKLVCYSNASSVFKYKQDVSFDGMSIYPNPSITGDVTIEVVEDLVGSTLQVFTMEGKLVEEFKIDKFDGPKKVTLSGSTGNAYIVKLKTDSFEKIKKIIVLK</sequence>
<name>A0ABU5Q7V9_9BACT</name>
<dbReference type="InterPro" id="IPR026444">
    <property type="entry name" value="Secre_tail"/>
</dbReference>
<evidence type="ECO:0000256" key="1">
    <source>
        <dbReference type="SAM" id="SignalP"/>
    </source>
</evidence>
<dbReference type="Pfam" id="PF18962">
    <property type="entry name" value="Por_Secre_tail"/>
    <property type="match status" value="1"/>
</dbReference>
<comment type="caution">
    <text evidence="3">The sequence shown here is derived from an EMBL/GenBank/DDBJ whole genome shotgun (WGS) entry which is preliminary data.</text>
</comment>
<accession>A0ABU5Q7V9</accession>